<evidence type="ECO:0000259" key="11">
    <source>
        <dbReference type="PROSITE" id="PS51881"/>
    </source>
</evidence>
<dbReference type="Proteomes" id="UP000046155">
    <property type="component" value="Unassembled WGS sequence"/>
</dbReference>
<comment type="cofactor">
    <cofactor evidence="1 9">
        <name>Mg(2+)</name>
        <dbReference type="ChEBI" id="CHEBI:18420"/>
    </cofactor>
</comment>
<dbReference type="GO" id="GO:0003924">
    <property type="term" value="F:GTPase activity"/>
    <property type="evidence" value="ECO:0007669"/>
    <property type="project" value="UniProtKB-UniRule"/>
</dbReference>
<evidence type="ECO:0000313" key="13">
    <source>
        <dbReference type="EMBL" id="CEO88309.1"/>
    </source>
</evidence>
<dbReference type="NCBIfam" id="TIGR03595">
    <property type="entry name" value="Obg_CgtA_exten"/>
    <property type="match status" value="1"/>
</dbReference>
<dbReference type="PROSITE" id="PS00905">
    <property type="entry name" value="GTP1_OBG"/>
    <property type="match status" value="1"/>
</dbReference>
<dbReference type="EMBL" id="CDRZ01000079">
    <property type="protein sequence ID" value="CEO88309.1"/>
    <property type="molecule type" value="Genomic_DNA"/>
</dbReference>
<proteinExistence type="inferred from homology"/>
<dbReference type="PIRSF" id="PIRSF002401">
    <property type="entry name" value="GTP_bd_Obg/CgtA"/>
    <property type="match status" value="1"/>
</dbReference>
<feature type="binding site" evidence="9">
    <location>
        <position position="171"/>
    </location>
    <ligand>
        <name>Mg(2+)</name>
        <dbReference type="ChEBI" id="CHEBI:18420"/>
    </ligand>
</feature>
<dbReference type="RefSeq" id="WP_044664499.1">
    <property type="nucleotide sequence ID" value="NZ_CDRZ01000079.1"/>
</dbReference>
<dbReference type="NCBIfam" id="TIGR02729">
    <property type="entry name" value="Obg_CgtA"/>
    <property type="match status" value="1"/>
</dbReference>
<dbReference type="EC" id="3.6.5.-" evidence="9"/>
<dbReference type="Gene3D" id="3.30.300.350">
    <property type="entry name" value="GTP-binding protein OBG, C-terminal domain"/>
    <property type="match status" value="1"/>
</dbReference>
<dbReference type="InterPro" id="IPR036726">
    <property type="entry name" value="GTP1_OBG_dom_sf"/>
</dbReference>
<dbReference type="SUPFAM" id="SSF102741">
    <property type="entry name" value="Obg GTP-binding protein C-terminal domain"/>
    <property type="match status" value="1"/>
</dbReference>
<dbReference type="GO" id="GO:0042254">
    <property type="term" value="P:ribosome biogenesis"/>
    <property type="evidence" value="ECO:0007669"/>
    <property type="project" value="UniProtKB-UniRule"/>
</dbReference>
<evidence type="ECO:0000256" key="5">
    <source>
        <dbReference type="ARBA" id="ARBA00022741"/>
    </source>
</evidence>
<dbReference type="PRINTS" id="PR00326">
    <property type="entry name" value="GTP1OBG"/>
</dbReference>
<dbReference type="Pfam" id="PF01926">
    <property type="entry name" value="MMR_HSR1"/>
    <property type="match status" value="1"/>
</dbReference>
<keyword evidence="3 9" id="KW-0963">Cytoplasm</keyword>
<dbReference type="InterPro" id="IPR015349">
    <property type="entry name" value="OCT_dom"/>
</dbReference>
<feature type="domain" description="OBG-type G" evidence="10">
    <location>
        <begin position="158"/>
        <end position="326"/>
    </location>
</feature>
<dbReference type="InterPro" id="IPR036346">
    <property type="entry name" value="GTP-bd_prot_GTP1/OBG_C_sf"/>
</dbReference>
<evidence type="ECO:0000256" key="9">
    <source>
        <dbReference type="HAMAP-Rule" id="MF_01454"/>
    </source>
</evidence>
<keyword evidence="6 9" id="KW-0378">Hydrolase</keyword>
<comment type="subunit">
    <text evidence="9">Monomer.</text>
</comment>
<protein>
    <recommendedName>
        <fullName evidence="9">GTPase Obg</fullName>
        <ecNumber evidence="9">3.6.5.-</ecNumber>
    </recommendedName>
    <alternativeName>
        <fullName evidence="9">GTP-binding protein Obg</fullName>
    </alternativeName>
</protein>
<dbReference type="CDD" id="cd01898">
    <property type="entry name" value="Obg"/>
    <property type="match status" value="1"/>
</dbReference>
<dbReference type="AlphaFoldDB" id="A0A0B7MCQ0"/>
<comment type="similarity">
    <text evidence="2 9">Belongs to the TRAFAC class OBG-HflX-like GTPase superfamily. OBG GTPase family.</text>
</comment>
<dbReference type="PROSITE" id="PS51883">
    <property type="entry name" value="OBG"/>
    <property type="match status" value="1"/>
</dbReference>
<feature type="binding site" evidence="9">
    <location>
        <begin position="280"/>
        <end position="283"/>
    </location>
    <ligand>
        <name>GTP</name>
        <dbReference type="ChEBI" id="CHEBI:37565"/>
    </ligand>
</feature>
<evidence type="ECO:0000256" key="8">
    <source>
        <dbReference type="ARBA" id="ARBA00023134"/>
    </source>
</evidence>
<feature type="domain" description="OCT" evidence="11">
    <location>
        <begin position="345"/>
        <end position="423"/>
    </location>
</feature>
<dbReference type="GO" id="GO:0000287">
    <property type="term" value="F:magnesium ion binding"/>
    <property type="evidence" value="ECO:0007669"/>
    <property type="project" value="InterPro"/>
</dbReference>
<dbReference type="InterPro" id="IPR031167">
    <property type="entry name" value="G_OBG"/>
</dbReference>
<accession>A0A0B7MCQ0</accession>
<dbReference type="Pfam" id="PF09269">
    <property type="entry name" value="DUF1967"/>
    <property type="match status" value="1"/>
</dbReference>
<dbReference type="InterPro" id="IPR045086">
    <property type="entry name" value="OBG_GTPase"/>
</dbReference>
<keyword evidence="7 9" id="KW-0460">Magnesium</keyword>
<evidence type="ECO:0000256" key="7">
    <source>
        <dbReference type="ARBA" id="ARBA00022842"/>
    </source>
</evidence>
<dbReference type="Gene3D" id="2.70.210.12">
    <property type="entry name" value="GTP1/OBG domain"/>
    <property type="match status" value="1"/>
</dbReference>
<gene>
    <name evidence="9 13" type="primary">obg</name>
    <name evidence="13" type="ORF">SSCH_170043</name>
</gene>
<keyword evidence="5 9" id="KW-0547">Nucleotide-binding</keyword>
<feature type="binding site" evidence="9">
    <location>
        <begin position="307"/>
        <end position="309"/>
    </location>
    <ligand>
        <name>GTP</name>
        <dbReference type="ChEBI" id="CHEBI:37565"/>
    </ligand>
</feature>
<dbReference type="InterPro" id="IPR027417">
    <property type="entry name" value="P-loop_NTPase"/>
</dbReference>
<organism evidence="13 14">
    <name type="scientific">Syntrophaceticus schinkii</name>
    <dbReference type="NCBI Taxonomy" id="499207"/>
    <lineage>
        <taxon>Bacteria</taxon>
        <taxon>Bacillati</taxon>
        <taxon>Bacillota</taxon>
        <taxon>Clostridia</taxon>
        <taxon>Thermoanaerobacterales</taxon>
        <taxon>Thermoanaerobacterales Family III. Incertae Sedis</taxon>
        <taxon>Syntrophaceticus</taxon>
    </lineage>
</organism>
<dbReference type="Gene3D" id="3.40.50.300">
    <property type="entry name" value="P-loop containing nucleotide triphosphate hydrolases"/>
    <property type="match status" value="1"/>
</dbReference>
<dbReference type="SUPFAM" id="SSF82051">
    <property type="entry name" value="Obg GTP-binding protein N-terminal domain"/>
    <property type="match status" value="1"/>
</dbReference>
<dbReference type="InterPro" id="IPR006074">
    <property type="entry name" value="GTP1-OBG_CS"/>
</dbReference>
<keyword evidence="8 9" id="KW-0342">GTP-binding</keyword>
<dbReference type="InterPro" id="IPR014100">
    <property type="entry name" value="GTP-bd_Obg/CgtA"/>
</dbReference>
<feature type="binding site" evidence="9">
    <location>
        <begin position="210"/>
        <end position="213"/>
    </location>
    <ligand>
        <name>GTP</name>
        <dbReference type="ChEBI" id="CHEBI:37565"/>
    </ligand>
</feature>
<feature type="domain" description="Obg" evidence="12">
    <location>
        <begin position="1"/>
        <end position="157"/>
    </location>
</feature>
<comment type="function">
    <text evidence="9">An essential GTPase which binds GTP, GDP and possibly (p)ppGpp with moderate affinity, with high nucleotide exchange rates and a fairly low GTP hydrolysis rate. Plays a role in control of the cell cycle, stress response, ribosome biogenesis and in those bacteria that undergo differentiation, in morphogenesis control.</text>
</comment>
<dbReference type="FunFam" id="2.70.210.12:FF:000001">
    <property type="entry name" value="GTPase Obg"/>
    <property type="match status" value="1"/>
</dbReference>
<name>A0A0B7MCQ0_9FIRM</name>
<feature type="binding site" evidence="9">
    <location>
        <begin position="164"/>
        <end position="171"/>
    </location>
    <ligand>
        <name>GTP</name>
        <dbReference type="ChEBI" id="CHEBI:37565"/>
    </ligand>
</feature>
<dbReference type="OrthoDB" id="9807318at2"/>
<evidence type="ECO:0000256" key="1">
    <source>
        <dbReference type="ARBA" id="ARBA00001946"/>
    </source>
</evidence>
<evidence type="ECO:0000259" key="12">
    <source>
        <dbReference type="PROSITE" id="PS51883"/>
    </source>
</evidence>
<feature type="binding site" evidence="9">
    <location>
        <position position="191"/>
    </location>
    <ligand>
        <name>Mg(2+)</name>
        <dbReference type="ChEBI" id="CHEBI:18420"/>
    </ligand>
</feature>
<dbReference type="NCBIfam" id="NF008955">
    <property type="entry name" value="PRK12297.1"/>
    <property type="match status" value="1"/>
</dbReference>
<dbReference type="HAMAP" id="MF_01454">
    <property type="entry name" value="GTPase_Obg"/>
    <property type="match status" value="1"/>
</dbReference>
<dbReference type="GO" id="GO:0005737">
    <property type="term" value="C:cytoplasm"/>
    <property type="evidence" value="ECO:0007669"/>
    <property type="project" value="UniProtKB-SubCell"/>
</dbReference>
<keyword evidence="4 9" id="KW-0479">Metal-binding</keyword>
<evidence type="ECO:0000256" key="3">
    <source>
        <dbReference type="ARBA" id="ARBA00022490"/>
    </source>
</evidence>
<dbReference type="GO" id="GO:0005525">
    <property type="term" value="F:GTP binding"/>
    <property type="evidence" value="ECO:0007669"/>
    <property type="project" value="UniProtKB-UniRule"/>
</dbReference>
<evidence type="ECO:0000313" key="14">
    <source>
        <dbReference type="Proteomes" id="UP000046155"/>
    </source>
</evidence>
<dbReference type="SUPFAM" id="SSF52540">
    <property type="entry name" value="P-loop containing nucleoside triphosphate hydrolases"/>
    <property type="match status" value="1"/>
</dbReference>
<feature type="binding site" evidence="9">
    <location>
        <begin position="189"/>
        <end position="193"/>
    </location>
    <ligand>
        <name>GTP</name>
        <dbReference type="ChEBI" id="CHEBI:37565"/>
    </ligand>
</feature>
<evidence type="ECO:0000256" key="4">
    <source>
        <dbReference type="ARBA" id="ARBA00022723"/>
    </source>
</evidence>
<dbReference type="PANTHER" id="PTHR11702:SF31">
    <property type="entry name" value="MITOCHONDRIAL RIBOSOME-ASSOCIATED GTPASE 2"/>
    <property type="match status" value="1"/>
</dbReference>
<dbReference type="PROSITE" id="PS51881">
    <property type="entry name" value="OCT"/>
    <property type="match status" value="1"/>
</dbReference>
<sequence length="423" mass="46397">MFIDYAKIYVKAGDGGNGCVAFRREKYVPHGGPSGGDGGMGGNVVFTADRNLHTLIDFRYRKHYKAERGEHGRGKNQHGKNGADLIVRVPLGTVVRDTEGRFSVDLKRHGQQIIVARGGKGGRGNARFTTPKLQAPRFAERGDPGDECMLELELKLLADVGFIGFPNAGKSSLLSRISAARPKIAGYPFTTLNPELGVVQVGDRSFVAADLPGIIEGAHTGAGLGHRFLRHVERTRLLLLVVDTAGTEGRNPIEDVEIILRELKLYKEELAGRPLVVAANKMDLPEAVGNLSSLQQKFPELEIYPISAVTGSGVQTLLYAISGKLEEEVVEEETEPAEDMRVVTADRLQEKDFDITLLKDGVFLITGKGIERLVNRLDLNIPDALSYFQHMMRVIGIENALRSGGIKVGDTVRIDDFEFEWQE</sequence>
<evidence type="ECO:0000259" key="10">
    <source>
        <dbReference type="PROSITE" id="PS51710"/>
    </source>
</evidence>
<keyword evidence="14" id="KW-1185">Reference proteome</keyword>
<dbReference type="InterPro" id="IPR006169">
    <property type="entry name" value="GTP1_OBG_dom"/>
</dbReference>
<dbReference type="PROSITE" id="PS51710">
    <property type="entry name" value="G_OBG"/>
    <property type="match status" value="1"/>
</dbReference>
<dbReference type="Pfam" id="PF01018">
    <property type="entry name" value="GTP1_OBG"/>
    <property type="match status" value="1"/>
</dbReference>
<dbReference type="NCBIfam" id="NF008956">
    <property type="entry name" value="PRK12299.1"/>
    <property type="match status" value="1"/>
</dbReference>
<evidence type="ECO:0000256" key="6">
    <source>
        <dbReference type="ARBA" id="ARBA00022801"/>
    </source>
</evidence>
<dbReference type="NCBIfam" id="NF008954">
    <property type="entry name" value="PRK12296.1"/>
    <property type="match status" value="1"/>
</dbReference>
<comment type="subcellular location">
    <subcellularLocation>
        <location evidence="9">Cytoplasm</location>
    </subcellularLocation>
</comment>
<evidence type="ECO:0000256" key="2">
    <source>
        <dbReference type="ARBA" id="ARBA00007699"/>
    </source>
</evidence>
<dbReference type="InterPro" id="IPR006073">
    <property type="entry name" value="GTP-bd"/>
</dbReference>
<reference evidence="14" key="1">
    <citation type="submission" date="2015-01" db="EMBL/GenBank/DDBJ databases">
        <authorList>
            <person name="Manzoor Shahid"/>
            <person name="Zubair Saima"/>
        </authorList>
    </citation>
    <scope>NUCLEOTIDE SEQUENCE [LARGE SCALE GENOMIC DNA]</scope>
    <source>
        <strain evidence="14">Sp3</strain>
    </source>
</reference>
<dbReference type="PANTHER" id="PTHR11702">
    <property type="entry name" value="DEVELOPMENTALLY REGULATED GTP-BINDING PROTEIN-RELATED"/>
    <property type="match status" value="1"/>
</dbReference>